<dbReference type="GO" id="GO:0016887">
    <property type="term" value="F:ATP hydrolysis activity"/>
    <property type="evidence" value="ECO:0007669"/>
    <property type="project" value="InterPro"/>
</dbReference>
<dbReference type="OrthoDB" id="2187at2759"/>
<dbReference type="PROSITE" id="PS00674">
    <property type="entry name" value="AAA"/>
    <property type="match status" value="2"/>
</dbReference>
<dbReference type="InterPro" id="IPR003959">
    <property type="entry name" value="ATPase_AAA_core"/>
</dbReference>
<dbReference type="InterPro" id="IPR027417">
    <property type="entry name" value="P-loop_NTPase"/>
</dbReference>
<dbReference type="InterPro" id="IPR003960">
    <property type="entry name" value="ATPase_AAA_CS"/>
</dbReference>
<dbReference type="InterPro" id="IPR050168">
    <property type="entry name" value="AAA_ATPase_domain"/>
</dbReference>
<dbReference type="InterPro" id="IPR041569">
    <property type="entry name" value="AAA_lid_3"/>
</dbReference>
<gene>
    <name evidence="7" type="primary">RvY_08079-1</name>
    <name evidence="7" type="synonym">RvY_08079.1</name>
    <name evidence="7" type="ORF">RvY_08079</name>
</gene>
<dbReference type="AlphaFoldDB" id="A0A1D1VCR3"/>
<accession>A0A1D1VCR3</accession>
<dbReference type="Pfam" id="PF00004">
    <property type="entry name" value="AAA"/>
    <property type="match status" value="2"/>
</dbReference>
<dbReference type="GO" id="GO:1990275">
    <property type="term" value="F:preribosome binding"/>
    <property type="evidence" value="ECO:0007669"/>
    <property type="project" value="TreeGrafter"/>
</dbReference>
<dbReference type="SUPFAM" id="SSF52540">
    <property type="entry name" value="P-loop containing nucleoside triphosphate hydrolases"/>
    <property type="match status" value="2"/>
</dbReference>
<dbReference type="Proteomes" id="UP000186922">
    <property type="component" value="Unassembled WGS sequence"/>
</dbReference>
<evidence type="ECO:0000256" key="1">
    <source>
        <dbReference type="ARBA" id="ARBA00006914"/>
    </source>
</evidence>
<feature type="compositionally biased region" description="Basic and acidic residues" evidence="5">
    <location>
        <begin position="321"/>
        <end position="330"/>
    </location>
</feature>
<feature type="region of interest" description="Disordered" evidence="5">
    <location>
        <begin position="299"/>
        <end position="337"/>
    </location>
</feature>
<dbReference type="STRING" id="947166.A0A1D1VCR3"/>
<dbReference type="FunFam" id="3.40.50.300:FF:000600">
    <property type="entry name" value="Nuclear valosin-containing protein-like"/>
    <property type="match status" value="1"/>
</dbReference>
<dbReference type="GO" id="GO:0003723">
    <property type="term" value="F:RNA binding"/>
    <property type="evidence" value="ECO:0007669"/>
    <property type="project" value="TreeGrafter"/>
</dbReference>
<dbReference type="FunFam" id="3.40.50.300:FF:000149">
    <property type="entry name" value="Nuclear valosin-containing protein-like"/>
    <property type="match status" value="1"/>
</dbReference>
<evidence type="ECO:0000313" key="7">
    <source>
        <dbReference type="EMBL" id="GAU96663.1"/>
    </source>
</evidence>
<dbReference type="Pfam" id="PF17862">
    <property type="entry name" value="AAA_lid_3"/>
    <property type="match status" value="2"/>
</dbReference>
<keyword evidence="2 4" id="KW-0547">Nucleotide-binding</keyword>
<feature type="compositionally biased region" description="Polar residues" evidence="5">
    <location>
        <begin position="679"/>
        <end position="697"/>
    </location>
</feature>
<dbReference type="GO" id="GO:0042254">
    <property type="term" value="P:ribosome biogenesis"/>
    <property type="evidence" value="ECO:0007669"/>
    <property type="project" value="TreeGrafter"/>
</dbReference>
<feature type="domain" description="AAA+ ATPase" evidence="6">
    <location>
        <begin position="425"/>
        <end position="561"/>
    </location>
</feature>
<evidence type="ECO:0000256" key="2">
    <source>
        <dbReference type="ARBA" id="ARBA00022741"/>
    </source>
</evidence>
<evidence type="ECO:0000256" key="4">
    <source>
        <dbReference type="RuleBase" id="RU003651"/>
    </source>
</evidence>
<evidence type="ECO:0000259" key="6">
    <source>
        <dbReference type="SMART" id="SM00382"/>
    </source>
</evidence>
<feature type="region of interest" description="Disordered" evidence="5">
    <location>
        <begin position="661"/>
        <end position="697"/>
    </location>
</feature>
<dbReference type="SMART" id="SM00382">
    <property type="entry name" value="AAA"/>
    <property type="match status" value="2"/>
</dbReference>
<dbReference type="GO" id="GO:0005634">
    <property type="term" value="C:nucleus"/>
    <property type="evidence" value="ECO:0007669"/>
    <property type="project" value="TreeGrafter"/>
</dbReference>
<dbReference type="EMBL" id="BDGG01000003">
    <property type="protein sequence ID" value="GAU96663.1"/>
    <property type="molecule type" value="Genomic_DNA"/>
</dbReference>
<evidence type="ECO:0000256" key="5">
    <source>
        <dbReference type="SAM" id="MobiDB-lite"/>
    </source>
</evidence>
<reference evidence="7 8" key="1">
    <citation type="journal article" date="2016" name="Nat. Commun.">
        <title>Extremotolerant tardigrade genome and improved radiotolerance of human cultured cells by tardigrade-unique protein.</title>
        <authorList>
            <person name="Hashimoto T."/>
            <person name="Horikawa D.D."/>
            <person name="Saito Y."/>
            <person name="Kuwahara H."/>
            <person name="Kozuka-Hata H."/>
            <person name="Shin-I T."/>
            <person name="Minakuchi Y."/>
            <person name="Ohishi K."/>
            <person name="Motoyama A."/>
            <person name="Aizu T."/>
            <person name="Enomoto A."/>
            <person name="Kondo K."/>
            <person name="Tanaka S."/>
            <person name="Hara Y."/>
            <person name="Koshikawa S."/>
            <person name="Sagara H."/>
            <person name="Miura T."/>
            <person name="Yokobori S."/>
            <person name="Miyagawa K."/>
            <person name="Suzuki Y."/>
            <person name="Kubo T."/>
            <person name="Oyama M."/>
            <person name="Kohara Y."/>
            <person name="Fujiyama A."/>
            <person name="Arakawa K."/>
            <person name="Katayama T."/>
            <person name="Toyoda A."/>
            <person name="Kunieda T."/>
        </authorList>
    </citation>
    <scope>NUCLEOTIDE SEQUENCE [LARGE SCALE GENOMIC DNA]</scope>
    <source>
        <strain evidence="7 8">YOKOZUNA-1</strain>
    </source>
</reference>
<evidence type="ECO:0000313" key="8">
    <source>
        <dbReference type="Proteomes" id="UP000186922"/>
    </source>
</evidence>
<feature type="domain" description="AAA+ ATPase" evidence="6">
    <location>
        <begin position="101"/>
        <end position="238"/>
    </location>
</feature>
<dbReference type="InterPro" id="IPR003593">
    <property type="entry name" value="AAA+_ATPase"/>
</dbReference>
<dbReference type="Gene3D" id="3.40.50.300">
    <property type="entry name" value="P-loop containing nucleotide triphosphate hydrolases"/>
    <property type="match status" value="2"/>
</dbReference>
<dbReference type="PANTHER" id="PTHR23077:SF171">
    <property type="entry name" value="NUCLEAR VALOSIN-CONTAINING PROTEIN-LIKE"/>
    <property type="match status" value="1"/>
</dbReference>
<sequence>MSATDGRTQPLRERDRGSIQRVSLVAPASQKRLKTEGVAANLAASNKASSKTIRVKEDPSVVRPDVTFRDVGGQEQTIENLSQILMHLAHPEIYSAMGIEPPRGILLHGPPGSGKTLLANAIAGELDIPMIKVAAPEIVSGISGQSEEQLRERFQKAEKYAPCILFIDEIDSITQKRENATKDMERRIVAQLGSCLDDLSKSASRIIVIGATNDLDAIDSSLRRGGRFDREVPLGIPNEPARLSILKILSKNLKVSPSVDWESLAHDTPGYVGSDLKSLLSEAAMTAVRRVFDTQVPRKKNLPVTQASDETTQSDGQENMEDAKMEEPVRPVETPVTSSSYWTDMLHTSNTITLDSLQDTHILPADLATALSRITPAAKREGFITIPDVKWEDIGALSDIKEEMRRAILHPAMYPEAFELMGVDHPSGILLYGPPGCGKTLLAKAVANEAGLSFISVKGPELLAMYVGESERHVREAFHRGRNSQPCVIFFDEIDALCPRRSDGDNSVTSRVVNQMLTELDGLEARGKVFVIGATNRKDIVDPAILRGGRLGNHLLVDLPNEAARLDILKAVTKNGKKPPLDSDVDLNAIATHTQFFSGADLAALVREASSICLGEEISAREAELGSTRRPPEVASRLTNLAVKARHFEQAVIKIKPSLSSQKRPYGYRAGTKDKSPVKNETSAVSPNHSLNSVAVS</sequence>
<feature type="region of interest" description="Disordered" evidence="5">
    <location>
        <begin position="1"/>
        <end position="26"/>
    </location>
</feature>
<name>A0A1D1VCR3_RAMVA</name>
<keyword evidence="8" id="KW-1185">Reference proteome</keyword>
<evidence type="ECO:0000256" key="3">
    <source>
        <dbReference type="ARBA" id="ARBA00022840"/>
    </source>
</evidence>
<keyword evidence="3 4" id="KW-0067">ATP-binding</keyword>
<dbReference type="Gene3D" id="1.10.8.60">
    <property type="match status" value="2"/>
</dbReference>
<feature type="compositionally biased region" description="Polar residues" evidence="5">
    <location>
        <begin position="303"/>
        <end position="317"/>
    </location>
</feature>
<organism evidence="7 8">
    <name type="scientific">Ramazzottius varieornatus</name>
    <name type="common">Water bear</name>
    <name type="synonym">Tardigrade</name>
    <dbReference type="NCBI Taxonomy" id="947166"/>
    <lineage>
        <taxon>Eukaryota</taxon>
        <taxon>Metazoa</taxon>
        <taxon>Ecdysozoa</taxon>
        <taxon>Tardigrada</taxon>
        <taxon>Eutardigrada</taxon>
        <taxon>Parachela</taxon>
        <taxon>Hypsibioidea</taxon>
        <taxon>Ramazzottiidae</taxon>
        <taxon>Ramazzottius</taxon>
    </lineage>
</organism>
<dbReference type="GO" id="GO:0005524">
    <property type="term" value="F:ATP binding"/>
    <property type="evidence" value="ECO:0007669"/>
    <property type="project" value="UniProtKB-KW"/>
</dbReference>
<protein>
    <recommendedName>
        <fullName evidence="6">AAA+ ATPase domain-containing protein</fullName>
    </recommendedName>
</protein>
<comment type="caution">
    <text evidence="7">The sequence shown here is derived from an EMBL/GenBank/DDBJ whole genome shotgun (WGS) entry which is preliminary data.</text>
</comment>
<comment type="similarity">
    <text evidence="1 4">Belongs to the AAA ATPase family.</text>
</comment>
<proteinExistence type="inferred from homology"/>
<dbReference type="PANTHER" id="PTHR23077">
    <property type="entry name" value="AAA-FAMILY ATPASE"/>
    <property type="match status" value="1"/>
</dbReference>